<sequence>MLQARGLQPTVEDPVEEECRALDTSLNEILKSRQSQATDKARDISAVSGISGPPDSLTVNWRPRGRDPKEPLKGESPDEYPTWRYAVFLKLKTDAPLFPDDNTKIGYALSQMKQPIFDDMFFGLLYTPQIPTSLVRRHIFTSRCFHCSSTLSAVAHPLTAHGPPPKAPAPAPEFTRTEDRKQPELIQRGRAQAQPTKPVSALKKRFWEGVNIEETRDGYQVLLDSRPVRTPAKAVLSIPSTKPHLAHAIALEWDLLTSAQQALKQHLLPLTSLTSRANDIAQEDIHDHTKIRDEISKTVMRYFETDTLLCWVPEKKAMQDSTTTGNGGGERDSLRNVQMRMAERIINFLTDTIWPGIEIKPVLDADSIMPTSQPETTRDVIRRWVDGLPPYELAALERGVLAGKSLLVAVRLVVEWSEHFQHLQKHGQARFGIEDAAEASSLEVRWQADMWGEVEDSHDVDKEDLKRQLEDDNTGYDNDSPSSPITSSTHSHYYQRSLSMTNIRSSSRRRTGKEPSVSPNASQESALAPNVSTHSLDDTGKSIASGTPEGGNMSIEQSVRTFRLFEVLRSGDTTAISKAIKESKDQQGVMGTVSGTTILHLAIQCAEPQVVEYILSSGDELDVNARDREGNTPLHLAAQLGRSSIVRELLDLPNINDSVVNYRGRTPLDIARTPEIFQQLQLARSLFIDNKTREVQGLVVQGDYEQLEKILEEPRVEGNLDVNNLELVTDRATAQSGGTLLHEGARKKDTKLIQILLMHGADPFRRDKKGRLPQDVTKDDKTRAIVKKSPAAVIAQRGIQEKAILGNSAGQGITGRFSGVDSSVASKDSREMRGYLKKWTNYTGGYKLRWFVLEDGVMSYYKHQDDAGSACRGAINMRIAKLHMDSQDKTRFEIQGKSSVKYHLKANHVVEAKRWFWALNNAIQWAKDEEREEERRRTRDAEVLRQAKIEQCESRLSETQTEGSISSKTNGKGLAPPSILKSNSSFSRLSTHTSRTVAESAPVDDDASAYGSYDPSIAQNEVINRVSSHVTAGVDGDVDYDEYGDGASSREMQPVNKDALSITAQSAKLQLDLLSSISSSLQVEKSKNPNLVLSDPAVDQALTAYESAMNSLNGLLADLLKISRDRDSYWQFRLDREVDARKMWEESMARIVQEHEELETKIGESEDKRRQTKRALKKVLGNVTAPTDVIETSEDMTYDNAAKSAVYVEHSQKTEEMPLQQPDMLSHLSDSDSDDEEFFDAIDAGVILAEELATPKPHPQESSPSDGIADIRAEKYSAILKSMIGKDMTKMTLPVSFNEPTSLLQRVAEDMEYTDLLDIAADRMDSMERMVYVAAFAASEYASTIGRVAKPFNPLLGETFEYVRPDKGYRFFIEQVSHHPPIGAAWAESAKWDYYGESAVKSKFYGKSFDINPLGTWFLKLRPMTGGEELYTWKKVTSSVVGIITGNPTVDNYGPMEIRNWSTGETCLLDFKPRGWKASSAYQVTGKIVGGDGSTKWSIGGRWNDKIYARPTPGFEAQVFEDDPAASKTILVWQSSPRPSDIPFNLTPFVVTLNAIPDTLRPYLPPTDTRLRPDQRAMEDGEYDFAASEKHRVEEKQRGKRREREMKGEEFIPKWFSKGKCPVTGEEYWSTSKRFKFASKQRSSQCRSIHDSKLKAPDPVTKIASIHQPRSLQTVSASAPLPAENRVLLKPNNLFHAFSKSPSSTIRRRAAFIEQNAFCPHPSHQQTRLPTSPHDPEVRKTTSASSVPAAHSRFECPDCGVPIYCSEEHWMDDYEAHLEVCDTLRQINEDDHDLVSGRFFPEFSYPGPQDDNFMINMTNWDTFLYTRQFEAINNERSMRQVTRMLTYPLTIASLLHEFSPYNIRSEGRLTVEGLKSLSALRYTLHPPKMGEGMDVHGLRLKAPPVRVFVLGARAESSLPREVWLQLTHMFPQAIINLILIGPESMANRDDEFPLPERTSANPFGGIVEDRLGPQMKITTYVDYFHTMYNANSFHPFDPYFDCFVLFHPGLGHPASSHEWEATLPQLLETKVPIICTGYTQWDMERDIDWVKEKCAGEFDILLEPGENRFRSLRWDLNDLEPHDISCGNWGLWAFRGKRYEATHRGE</sequence>
<dbReference type="Pfam" id="PF12796">
    <property type="entry name" value="Ank_2"/>
    <property type="match status" value="1"/>
</dbReference>
<reference evidence="16 17" key="1">
    <citation type="journal article" date="2015" name="Environ. Microbiol.">
        <title>Metagenome sequence of Elaphomyces granulatus from sporocarp tissue reveals Ascomycota ectomycorrhizal fingerprints of genome expansion and a Proteobacteria-rich microbiome.</title>
        <authorList>
            <person name="Quandt C.A."/>
            <person name="Kohler A."/>
            <person name="Hesse C.N."/>
            <person name="Sharpton T.J."/>
            <person name="Martin F."/>
            <person name="Spatafora J.W."/>
        </authorList>
    </citation>
    <scope>NUCLEOTIDE SEQUENCE [LARGE SCALE GENOMIC DNA]</scope>
    <source>
        <strain evidence="16 17">OSC145934</strain>
    </source>
</reference>
<dbReference type="GO" id="GO:0005829">
    <property type="term" value="C:cytosol"/>
    <property type="evidence" value="ECO:0007669"/>
    <property type="project" value="TreeGrafter"/>
</dbReference>
<feature type="repeat" description="ANK" evidence="11">
    <location>
        <begin position="594"/>
        <end position="626"/>
    </location>
</feature>
<dbReference type="Gene3D" id="2.30.29.30">
    <property type="entry name" value="Pleckstrin-homology domain (PH domain)/Phosphotyrosine-binding domain (PTB)"/>
    <property type="match status" value="1"/>
</dbReference>
<dbReference type="PROSITE" id="PS50297">
    <property type="entry name" value="ANK_REP_REGION"/>
    <property type="match status" value="3"/>
</dbReference>
<keyword evidence="10" id="KW-0143">Chaperone</keyword>
<evidence type="ECO:0000256" key="7">
    <source>
        <dbReference type="ARBA" id="ARBA00023055"/>
    </source>
</evidence>
<dbReference type="InterPro" id="IPR046824">
    <property type="entry name" value="Mss51-like_C"/>
</dbReference>
<dbReference type="InterPro" id="IPR018494">
    <property type="entry name" value="Oxysterol-bd_CS"/>
</dbReference>
<evidence type="ECO:0000256" key="8">
    <source>
        <dbReference type="ARBA" id="ARBA00023121"/>
    </source>
</evidence>
<feature type="compositionally biased region" description="Basic and acidic residues" evidence="14">
    <location>
        <begin position="64"/>
        <end position="76"/>
    </location>
</feature>
<evidence type="ECO:0000256" key="5">
    <source>
        <dbReference type="ARBA" id="ARBA00022553"/>
    </source>
</evidence>
<evidence type="ECO:0000256" key="2">
    <source>
        <dbReference type="ARBA" id="ARBA00008231"/>
    </source>
</evidence>
<feature type="repeat" description="ANK" evidence="11">
    <location>
        <begin position="629"/>
        <end position="651"/>
    </location>
</feature>
<keyword evidence="11" id="KW-0040">ANK repeat</keyword>
<keyword evidence="8" id="KW-0446">Lipid-binding</keyword>
<dbReference type="GO" id="GO:0006897">
    <property type="term" value="P:endocytosis"/>
    <property type="evidence" value="ECO:0007669"/>
    <property type="project" value="TreeGrafter"/>
</dbReference>
<dbReference type="InterPro" id="IPR000648">
    <property type="entry name" value="Oxysterol-bd"/>
</dbReference>
<feature type="region of interest" description="Disordered" evidence="14">
    <location>
        <begin position="32"/>
        <end position="77"/>
    </location>
</feature>
<dbReference type="SMART" id="SM00233">
    <property type="entry name" value="PH"/>
    <property type="match status" value="1"/>
</dbReference>
<feature type="compositionally biased region" description="Polar residues" evidence="14">
    <location>
        <begin position="496"/>
        <end position="505"/>
    </location>
</feature>
<keyword evidence="7" id="KW-0445">Lipid transport</keyword>
<evidence type="ECO:0000256" key="1">
    <source>
        <dbReference type="ARBA" id="ARBA00004173"/>
    </source>
</evidence>
<feature type="repeat" description="ANK" evidence="11">
    <location>
        <begin position="736"/>
        <end position="768"/>
    </location>
</feature>
<gene>
    <name evidence="16" type="ORF">Egran_05302</name>
</gene>
<keyword evidence="6" id="KW-0809">Transit peptide</keyword>
<dbReference type="SUPFAM" id="SSF144000">
    <property type="entry name" value="Oxysterol-binding protein-like"/>
    <property type="match status" value="1"/>
</dbReference>
<dbReference type="SUPFAM" id="SSF50729">
    <property type="entry name" value="PH domain-like"/>
    <property type="match status" value="1"/>
</dbReference>
<evidence type="ECO:0000256" key="10">
    <source>
        <dbReference type="ARBA" id="ARBA00023186"/>
    </source>
</evidence>
<keyword evidence="17" id="KW-1185">Reference proteome</keyword>
<dbReference type="InterPro" id="IPR032717">
    <property type="entry name" value="Mss51_Znf"/>
</dbReference>
<dbReference type="PANTHER" id="PTHR10972">
    <property type="entry name" value="OXYSTEROL-BINDING PROTEIN-RELATED"/>
    <property type="match status" value="1"/>
</dbReference>
<dbReference type="CDD" id="cd13292">
    <property type="entry name" value="PH_Osh1p_Osh2p_yeast"/>
    <property type="match status" value="1"/>
</dbReference>
<comment type="similarity">
    <text evidence="3 12">Belongs to the OSBP family.</text>
</comment>
<feature type="compositionally biased region" description="Polar residues" evidence="14">
    <location>
        <begin position="957"/>
        <end position="970"/>
    </location>
</feature>
<dbReference type="GO" id="GO:0006869">
    <property type="term" value="P:lipid transport"/>
    <property type="evidence" value="ECO:0007669"/>
    <property type="project" value="UniProtKB-KW"/>
</dbReference>
<proteinExistence type="inferred from homology"/>
<feature type="compositionally biased region" description="Polar residues" evidence="14">
    <location>
        <begin position="980"/>
        <end position="997"/>
    </location>
</feature>
<protein>
    <recommendedName>
        <fullName evidence="15">PH domain-containing protein</fullName>
    </recommendedName>
</protein>
<keyword evidence="13" id="KW-0175">Coiled coil</keyword>
<keyword evidence="9" id="KW-0496">Mitochondrion</keyword>
<dbReference type="PROSITE" id="PS50088">
    <property type="entry name" value="ANK_REPEAT"/>
    <property type="match status" value="3"/>
</dbReference>
<dbReference type="Gene3D" id="3.30.70.3490">
    <property type="match status" value="1"/>
</dbReference>
<dbReference type="Pfam" id="PF07542">
    <property type="entry name" value="ATP12"/>
    <property type="match status" value="1"/>
</dbReference>
<dbReference type="FunFam" id="1.25.40.20:FF:000281">
    <property type="entry name" value="Oxysterol binding protein (Osh1)"/>
    <property type="match status" value="1"/>
</dbReference>
<dbReference type="InterPro" id="IPR042272">
    <property type="entry name" value="ATP12_ATP_synth-F1-assembly_N"/>
</dbReference>
<dbReference type="Pfam" id="PF13824">
    <property type="entry name" value="zf-Mss51"/>
    <property type="match status" value="1"/>
</dbReference>
<evidence type="ECO:0000256" key="11">
    <source>
        <dbReference type="PROSITE-ProRule" id="PRU00023"/>
    </source>
</evidence>
<dbReference type="FunFam" id="2.40.160.120:FF:000008">
    <property type="entry name" value="Oxysterol binding protein (Osh1)"/>
    <property type="match status" value="1"/>
</dbReference>
<evidence type="ECO:0000256" key="13">
    <source>
        <dbReference type="SAM" id="Coils"/>
    </source>
</evidence>
<comment type="caution">
    <text evidence="16">The sequence shown here is derived from an EMBL/GenBank/DDBJ whole genome shotgun (WGS) entry which is preliminary data.</text>
</comment>
<dbReference type="InterPro" id="IPR002110">
    <property type="entry name" value="Ankyrin_rpt"/>
</dbReference>
<evidence type="ECO:0000256" key="4">
    <source>
        <dbReference type="ARBA" id="ARBA00022448"/>
    </source>
</evidence>
<dbReference type="Pfam" id="PF20179">
    <property type="entry name" value="MSS51_C"/>
    <property type="match status" value="1"/>
</dbReference>
<dbReference type="Pfam" id="PF00169">
    <property type="entry name" value="PH"/>
    <property type="match status" value="1"/>
</dbReference>
<dbReference type="GO" id="GO:0043461">
    <property type="term" value="P:proton-transporting ATP synthase complex assembly"/>
    <property type="evidence" value="ECO:0007669"/>
    <property type="project" value="InterPro"/>
</dbReference>
<dbReference type="PRINTS" id="PR01415">
    <property type="entry name" value="ANKYRIN"/>
</dbReference>
<feature type="coiled-coil region" evidence="13">
    <location>
        <begin position="1141"/>
        <end position="1175"/>
    </location>
</feature>
<dbReference type="InterPro" id="IPR011993">
    <property type="entry name" value="PH-like_dom_sf"/>
</dbReference>
<dbReference type="SUPFAM" id="SSF160909">
    <property type="entry name" value="ATP12-like"/>
    <property type="match status" value="1"/>
</dbReference>
<organism evidence="16 17">
    <name type="scientific">Elaphomyces granulatus</name>
    <dbReference type="NCBI Taxonomy" id="519963"/>
    <lineage>
        <taxon>Eukaryota</taxon>
        <taxon>Fungi</taxon>
        <taxon>Dikarya</taxon>
        <taxon>Ascomycota</taxon>
        <taxon>Pezizomycotina</taxon>
        <taxon>Eurotiomycetes</taxon>
        <taxon>Eurotiomycetidae</taxon>
        <taxon>Eurotiales</taxon>
        <taxon>Elaphomycetaceae</taxon>
        <taxon>Elaphomyces</taxon>
    </lineage>
</organism>
<evidence type="ECO:0000256" key="6">
    <source>
        <dbReference type="ARBA" id="ARBA00022946"/>
    </source>
</evidence>
<feature type="compositionally biased region" description="Low complexity" evidence="14">
    <location>
        <begin position="480"/>
        <end position="494"/>
    </location>
</feature>
<evidence type="ECO:0000259" key="15">
    <source>
        <dbReference type="PROSITE" id="PS50003"/>
    </source>
</evidence>
<feature type="region of interest" description="Disordered" evidence="14">
    <location>
        <begin position="953"/>
        <end position="1008"/>
    </location>
</feature>
<dbReference type="PROSITE" id="PS50003">
    <property type="entry name" value="PH_DOMAIN"/>
    <property type="match status" value="1"/>
</dbReference>
<dbReference type="GO" id="GO:0005739">
    <property type="term" value="C:mitochondrion"/>
    <property type="evidence" value="ECO:0007669"/>
    <property type="project" value="UniProtKB-SubCell"/>
</dbReference>
<dbReference type="GO" id="GO:0032934">
    <property type="term" value="F:sterol binding"/>
    <property type="evidence" value="ECO:0007669"/>
    <property type="project" value="TreeGrafter"/>
</dbReference>
<dbReference type="Gene3D" id="1.10.3580.10">
    <property type="entry name" value="ATP12 ATPase"/>
    <property type="match status" value="1"/>
</dbReference>
<dbReference type="InterPro" id="IPR011419">
    <property type="entry name" value="ATP12_ATP_synth-F1-assembly"/>
</dbReference>
<evidence type="ECO:0000256" key="9">
    <source>
        <dbReference type="ARBA" id="ARBA00023128"/>
    </source>
</evidence>
<dbReference type="GO" id="GO:0005635">
    <property type="term" value="C:nuclear envelope"/>
    <property type="evidence" value="ECO:0007669"/>
    <property type="project" value="TreeGrafter"/>
</dbReference>
<dbReference type="GO" id="GO:0030011">
    <property type="term" value="P:maintenance of cell polarity"/>
    <property type="evidence" value="ECO:0007669"/>
    <property type="project" value="TreeGrafter"/>
</dbReference>
<name>A0A232LRZ8_9EURO</name>
<dbReference type="Proteomes" id="UP000243515">
    <property type="component" value="Unassembled WGS sequence"/>
</dbReference>
<dbReference type="InterPro" id="IPR036770">
    <property type="entry name" value="Ankyrin_rpt-contain_sf"/>
</dbReference>
<dbReference type="Gene3D" id="2.40.160.120">
    <property type="match status" value="1"/>
</dbReference>
<dbReference type="PANTHER" id="PTHR10972:SF205">
    <property type="entry name" value="OXYSTEROL-BINDING PROTEIN 1"/>
    <property type="match status" value="1"/>
</dbReference>
<dbReference type="OrthoDB" id="1854502at2759"/>
<dbReference type="PROSITE" id="PS01013">
    <property type="entry name" value="OSBP"/>
    <property type="match status" value="1"/>
</dbReference>
<dbReference type="FunFam" id="2.30.29.30:FF:000061">
    <property type="entry name" value="Oxysterol binding protein 1"/>
    <property type="match status" value="1"/>
</dbReference>
<feature type="domain" description="PH" evidence="15">
    <location>
        <begin position="829"/>
        <end position="924"/>
    </location>
</feature>
<dbReference type="GO" id="GO:0034727">
    <property type="term" value="P:piecemeal microautophagy of the nucleus"/>
    <property type="evidence" value="ECO:0007669"/>
    <property type="project" value="TreeGrafter"/>
</dbReference>
<dbReference type="InterPro" id="IPR023335">
    <property type="entry name" value="ATP12_ortho_dom_sf"/>
</dbReference>
<evidence type="ECO:0000256" key="3">
    <source>
        <dbReference type="ARBA" id="ARBA00008842"/>
    </source>
</evidence>
<dbReference type="InterPro" id="IPR001849">
    <property type="entry name" value="PH_domain"/>
</dbReference>
<comment type="similarity">
    <text evidence="2">Belongs to the ATP12 family.</text>
</comment>
<dbReference type="EMBL" id="NPHW01005285">
    <property type="protein sequence ID" value="OXV06933.1"/>
    <property type="molecule type" value="Genomic_DNA"/>
</dbReference>
<dbReference type="SUPFAM" id="SSF144232">
    <property type="entry name" value="HIT/MYND zinc finger-like"/>
    <property type="match status" value="1"/>
</dbReference>
<accession>A0A232LRZ8</accession>
<evidence type="ECO:0000313" key="16">
    <source>
        <dbReference type="EMBL" id="OXV06933.1"/>
    </source>
</evidence>
<feature type="compositionally biased region" description="Polar residues" evidence="14">
    <location>
        <begin position="517"/>
        <end position="534"/>
    </location>
</feature>
<keyword evidence="5" id="KW-0597">Phosphoprotein</keyword>
<dbReference type="GO" id="GO:0005886">
    <property type="term" value="C:plasma membrane"/>
    <property type="evidence" value="ECO:0007669"/>
    <property type="project" value="TreeGrafter"/>
</dbReference>
<evidence type="ECO:0000313" key="17">
    <source>
        <dbReference type="Proteomes" id="UP000243515"/>
    </source>
</evidence>
<evidence type="ECO:0000256" key="14">
    <source>
        <dbReference type="SAM" id="MobiDB-lite"/>
    </source>
</evidence>
<dbReference type="SUPFAM" id="SSF48403">
    <property type="entry name" value="Ankyrin repeat"/>
    <property type="match status" value="1"/>
</dbReference>
<dbReference type="GO" id="GO:0097038">
    <property type="term" value="C:perinuclear endoplasmic reticulum"/>
    <property type="evidence" value="ECO:0007669"/>
    <property type="project" value="TreeGrafter"/>
</dbReference>
<dbReference type="Pfam" id="PF01237">
    <property type="entry name" value="Oxysterol_BP"/>
    <property type="match status" value="1"/>
</dbReference>
<dbReference type="SMART" id="SM00248">
    <property type="entry name" value="ANK"/>
    <property type="match status" value="3"/>
</dbReference>
<dbReference type="GO" id="GO:0006887">
    <property type="term" value="P:exocytosis"/>
    <property type="evidence" value="ECO:0007669"/>
    <property type="project" value="TreeGrafter"/>
</dbReference>
<dbReference type="InterPro" id="IPR037239">
    <property type="entry name" value="OSBP_sf"/>
</dbReference>
<dbReference type="FunFam" id="1.25.40.20:FF:000358">
    <property type="entry name" value="Oxysterol binding protein (Osh1), putative"/>
    <property type="match status" value="1"/>
</dbReference>
<feature type="region of interest" description="Disordered" evidence="14">
    <location>
        <begin position="470"/>
        <end position="553"/>
    </location>
</feature>
<comment type="subcellular location">
    <subcellularLocation>
        <location evidence="1">Mitochondrion</location>
    </subcellularLocation>
</comment>
<feature type="region of interest" description="Disordered" evidence="14">
    <location>
        <begin position="1722"/>
        <end position="1746"/>
    </location>
</feature>
<evidence type="ECO:0000256" key="12">
    <source>
        <dbReference type="RuleBase" id="RU003844"/>
    </source>
</evidence>
<dbReference type="Gene3D" id="3.30.2180.10">
    <property type="entry name" value="ATP12-like"/>
    <property type="match status" value="1"/>
</dbReference>
<keyword evidence="4" id="KW-0813">Transport</keyword>
<dbReference type="Gene3D" id="1.25.40.20">
    <property type="entry name" value="Ankyrin repeat-containing domain"/>
    <property type="match status" value="2"/>
</dbReference>